<evidence type="ECO:0000256" key="1">
    <source>
        <dbReference type="SAM" id="MobiDB-lite"/>
    </source>
</evidence>
<dbReference type="Proteomes" id="UP000726737">
    <property type="component" value="Unassembled WGS sequence"/>
</dbReference>
<dbReference type="EMBL" id="JAAAJA010000197">
    <property type="protein sequence ID" value="KAG0259068.1"/>
    <property type="molecule type" value="Genomic_DNA"/>
</dbReference>
<comment type="caution">
    <text evidence="2">The sequence shown here is derived from an EMBL/GenBank/DDBJ whole genome shotgun (WGS) entry which is preliminary data.</text>
</comment>
<accession>A0A9P6Q5S2</accession>
<evidence type="ECO:0000313" key="2">
    <source>
        <dbReference type="EMBL" id="KAG0259068.1"/>
    </source>
</evidence>
<reference evidence="2" key="1">
    <citation type="journal article" date="2020" name="Fungal Divers.">
        <title>Resolving the Mortierellaceae phylogeny through synthesis of multi-gene phylogenetics and phylogenomics.</title>
        <authorList>
            <person name="Vandepol N."/>
            <person name="Liber J."/>
            <person name="Desiro A."/>
            <person name="Na H."/>
            <person name="Kennedy M."/>
            <person name="Barry K."/>
            <person name="Grigoriev I.V."/>
            <person name="Miller A.N."/>
            <person name="O'Donnell K."/>
            <person name="Stajich J.E."/>
            <person name="Bonito G."/>
        </authorList>
    </citation>
    <scope>NUCLEOTIDE SEQUENCE</scope>
    <source>
        <strain evidence="2">KOD948</strain>
    </source>
</reference>
<evidence type="ECO:0000313" key="3">
    <source>
        <dbReference type="Proteomes" id="UP000726737"/>
    </source>
</evidence>
<keyword evidence="3" id="KW-1185">Reference proteome</keyword>
<proteinExistence type="predicted"/>
<dbReference type="AlphaFoldDB" id="A0A9P6Q5S2"/>
<feature type="region of interest" description="Disordered" evidence="1">
    <location>
        <begin position="53"/>
        <end position="83"/>
    </location>
</feature>
<gene>
    <name evidence="2" type="ORF">BG011_002848</name>
</gene>
<protein>
    <submittedName>
        <fullName evidence="2">Uncharacterized protein</fullName>
    </submittedName>
</protein>
<name>A0A9P6Q5S2_9FUNG</name>
<feature type="compositionally biased region" description="Polar residues" evidence="1">
    <location>
        <begin position="69"/>
        <end position="79"/>
    </location>
</feature>
<sequence length="132" mass="15019">MTFDLEEINRESNIIRVQDVQNVKPFVDAFLGHGHTMIDTDRIYCGGDTEKVREQEQAPPLDLALSGSYPDSGQDSQGQWHDLDRGDFALDDALESNLDDLEKEPLPDIMIQAFNQTWDHVMAASRHYTHAF</sequence>
<organism evidence="2 3">
    <name type="scientific">Mortierella polycephala</name>
    <dbReference type="NCBI Taxonomy" id="41804"/>
    <lineage>
        <taxon>Eukaryota</taxon>
        <taxon>Fungi</taxon>
        <taxon>Fungi incertae sedis</taxon>
        <taxon>Mucoromycota</taxon>
        <taxon>Mortierellomycotina</taxon>
        <taxon>Mortierellomycetes</taxon>
        <taxon>Mortierellales</taxon>
        <taxon>Mortierellaceae</taxon>
        <taxon>Mortierella</taxon>
    </lineage>
</organism>